<sequence length="93" mass="10882">MRNKKMKRKRDVYMTIARGRSPQEAFWIAQNMGHNGPEIREKERMKMYDVPITETPADFAFRMVKQLKKGKLNIPKEQSGCIQTLQADPARSK</sequence>
<accession>A0A354YU70</accession>
<dbReference type="EMBL" id="DNZF01000045">
    <property type="protein sequence ID" value="HBK52734.1"/>
    <property type="molecule type" value="Genomic_DNA"/>
</dbReference>
<dbReference type="AlphaFoldDB" id="A0A354YU70"/>
<evidence type="ECO:0000313" key="2">
    <source>
        <dbReference type="Proteomes" id="UP000263273"/>
    </source>
</evidence>
<proteinExistence type="predicted"/>
<dbReference type="Proteomes" id="UP000263273">
    <property type="component" value="Unassembled WGS sequence"/>
</dbReference>
<evidence type="ECO:0000313" key="1">
    <source>
        <dbReference type="EMBL" id="HBK52734.1"/>
    </source>
</evidence>
<gene>
    <name evidence="1" type="ORF">DDZ44_02190</name>
</gene>
<comment type="caution">
    <text evidence="1">The sequence shown here is derived from an EMBL/GenBank/DDBJ whole genome shotgun (WGS) entry which is preliminary data.</text>
</comment>
<protein>
    <submittedName>
        <fullName evidence="1">Uncharacterized protein</fullName>
    </submittedName>
</protein>
<reference evidence="1 2" key="1">
    <citation type="journal article" date="2018" name="Nat. Biotechnol.">
        <title>A standardized bacterial taxonomy based on genome phylogeny substantially revises the tree of life.</title>
        <authorList>
            <person name="Parks D.H."/>
            <person name="Chuvochina M."/>
            <person name="Waite D.W."/>
            <person name="Rinke C."/>
            <person name="Skarshewski A."/>
            <person name="Chaumeil P.A."/>
            <person name="Hugenholtz P."/>
        </authorList>
    </citation>
    <scope>NUCLEOTIDE SEQUENCE [LARGE SCALE GENOMIC DNA]</scope>
    <source>
        <strain evidence="1">UBA10948</strain>
    </source>
</reference>
<name>A0A354YU70_9FIRM</name>
<organism evidence="1 2">
    <name type="scientific">Syntrophomonas wolfei</name>
    <dbReference type="NCBI Taxonomy" id="863"/>
    <lineage>
        <taxon>Bacteria</taxon>
        <taxon>Bacillati</taxon>
        <taxon>Bacillota</taxon>
        <taxon>Clostridia</taxon>
        <taxon>Eubacteriales</taxon>
        <taxon>Syntrophomonadaceae</taxon>
        <taxon>Syntrophomonas</taxon>
    </lineage>
</organism>